<keyword evidence="4" id="KW-0472">Membrane</keyword>
<dbReference type="Proteomes" id="UP000235786">
    <property type="component" value="Unassembled WGS sequence"/>
</dbReference>
<keyword evidence="2" id="KW-0812">Transmembrane</keyword>
<evidence type="ECO:0000256" key="3">
    <source>
        <dbReference type="ARBA" id="ARBA00022989"/>
    </source>
</evidence>
<evidence type="ECO:0000313" key="8">
    <source>
        <dbReference type="Proteomes" id="UP000235786"/>
    </source>
</evidence>
<evidence type="ECO:0008006" key="9">
    <source>
        <dbReference type="Google" id="ProtNLM"/>
    </source>
</evidence>
<evidence type="ECO:0000256" key="2">
    <source>
        <dbReference type="ARBA" id="ARBA00022692"/>
    </source>
</evidence>
<comment type="subcellular location">
    <subcellularLocation>
        <location evidence="6">Endomembrane system</location>
        <topology evidence="6">Single-pass membrane protein</topology>
    </subcellularLocation>
    <subcellularLocation>
        <location evidence="1">Nucleus membrane</location>
    </subcellularLocation>
</comment>
<gene>
    <name evidence="7" type="ORF">L207DRAFT_512614</name>
</gene>
<reference evidence="7 8" key="1">
    <citation type="submission" date="2016-04" db="EMBL/GenBank/DDBJ databases">
        <title>A degradative enzymes factory behind the ericoid mycorrhizal symbiosis.</title>
        <authorList>
            <consortium name="DOE Joint Genome Institute"/>
            <person name="Martino E."/>
            <person name="Morin E."/>
            <person name="Grelet G."/>
            <person name="Kuo A."/>
            <person name="Kohler A."/>
            <person name="Daghino S."/>
            <person name="Barry K."/>
            <person name="Choi C."/>
            <person name="Cichocki N."/>
            <person name="Clum A."/>
            <person name="Copeland A."/>
            <person name="Hainaut M."/>
            <person name="Haridas S."/>
            <person name="Labutti K."/>
            <person name="Lindquist E."/>
            <person name="Lipzen A."/>
            <person name="Khouja H.-R."/>
            <person name="Murat C."/>
            <person name="Ohm R."/>
            <person name="Olson A."/>
            <person name="Spatafora J."/>
            <person name="Veneault-Fourrey C."/>
            <person name="Henrissat B."/>
            <person name="Grigoriev I."/>
            <person name="Martin F."/>
            <person name="Perotto S."/>
        </authorList>
    </citation>
    <scope>NUCLEOTIDE SEQUENCE [LARGE SCALE GENOMIC DNA]</scope>
    <source>
        <strain evidence="7 8">F</strain>
    </source>
</reference>
<dbReference type="InterPro" id="IPR008547">
    <property type="entry name" value="DUF829_TMEM53"/>
</dbReference>
<evidence type="ECO:0000256" key="6">
    <source>
        <dbReference type="ARBA" id="ARBA00037847"/>
    </source>
</evidence>
<dbReference type="EMBL" id="KZ613946">
    <property type="protein sequence ID" value="PMD39597.1"/>
    <property type="molecule type" value="Genomic_DNA"/>
</dbReference>
<protein>
    <recommendedName>
        <fullName evidence="9">Indole-diterpene biosynthesis protein-like protein PaxU</fullName>
    </recommendedName>
</protein>
<dbReference type="PANTHER" id="PTHR12265">
    <property type="entry name" value="TRANSMEMBRANE PROTEIN 53"/>
    <property type="match status" value="1"/>
</dbReference>
<dbReference type="Pfam" id="PF05705">
    <property type="entry name" value="DUF829"/>
    <property type="match status" value="1"/>
</dbReference>
<evidence type="ECO:0000256" key="5">
    <source>
        <dbReference type="ARBA" id="ARBA00023242"/>
    </source>
</evidence>
<evidence type="ECO:0000256" key="1">
    <source>
        <dbReference type="ARBA" id="ARBA00004126"/>
    </source>
</evidence>
<keyword evidence="5" id="KW-0539">Nucleus</keyword>
<organism evidence="7 8">
    <name type="scientific">Hyaloscypha variabilis (strain UAMH 11265 / GT02V1 / F)</name>
    <name type="common">Meliniomyces variabilis</name>
    <dbReference type="NCBI Taxonomy" id="1149755"/>
    <lineage>
        <taxon>Eukaryota</taxon>
        <taxon>Fungi</taxon>
        <taxon>Dikarya</taxon>
        <taxon>Ascomycota</taxon>
        <taxon>Pezizomycotina</taxon>
        <taxon>Leotiomycetes</taxon>
        <taxon>Helotiales</taxon>
        <taxon>Hyaloscyphaceae</taxon>
        <taxon>Hyaloscypha</taxon>
        <taxon>Hyaloscypha variabilis</taxon>
    </lineage>
</organism>
<accession>A0A2J6RM61</accession>
<dbReference type="GO" id="GO:0031965">
    <property type="term" value="C:nuclear membrane"/>
    <property type="evidence" value="ECO:0007669"/>
    <property type="project" value="UniProtKB-SubCell"/>
</dbReference>
<keyword evidence="3" id="KW-1133">Transmembrane helix</keyword>
<sequence length="293" mass="33224">MSSQRPSKALSTFQPLGNGILLHEPPQQSPTPPTNSPSLIIITPWFAALPHQIAKYTTTYQTLYPAASLLILQTSTPDMLYRPYTTQQKLLLPCIPIIQKYTKQPEHEILLHIFSNSGAHTACQLAHAYRSQTETALPLGAMILDSAPATGTFRTQSQGFLAGLPSTLVIKQLLSLAVYGLVGAVVLKETIAGEENWIEKLRRDLNDPKMVRARRGRVYIYSREDKIVDWWDTESHARDAEEKIGGMEDVRLERWVGSGHVAHRVKDSKRYWEVVRKLWEEVDEKERMIKSRL</sequence>
<dbReference type="PANTHER" id="PTHR12265:SF30">
    <property type="entry name" value="TRANSMEMBRANE PROTEIN 53"/>
    <property type="match status" value="1"/>
</dbReference>
<evidence type="ECO:0000313" key="7">
    <source>
        <dbReference type="EMBL" id="PMD39597.1"/>
    </source>
</evidence>
<dbReference type="OrthoDB" id="77878at2759"/>
<dbReference type="AlphaFoldDB" id="A0A2J6RM61"/>
<evidence type="ECO:0000256" key="4">
    <source>
        <dbReference type="ARBA" id="ARBA00023136"/>
    </source>
</evidence>
<proteinExistence type="predicted"/>
<keyword evidence="8" id="KW-1185">Reference proteome</keyword>
<name>A0A2J6RM61_HYAVF</name>